<dbReference type="Proteomes" id="UP001162162">
    <property type="component" value="Unassembled WGS sequence"/>
</dbReference>
<dbReference type="EMBL" id="JAPWTK010000064">
    <property type="protein sequence ID" value="KAJ8952793.1"/>
    <property type="molecule type" value="Genomic_DNA"/>
</dbReference>
<proteinExistence type="predicted"/>
<dbReference type="Gene3D" id="1.10.10.60">
    <property type="entry name" value="Homeodomain-like"/>
    <property type="match status" value="1"/>
</dbReference>
<sequence length="177" mass="20504">MSLRRASVQYGVPYSTIQRRFHGTHSLKYGRQPVLSEEQEDRIKTSLQLCAEWGFPLKSNDVRGVVQQYLNKLGVTERRFKDNIPGLDWFKSFMKRHQELTIKLAENTKRVRAELSYEMIQEYFQHLEQSIANIPLFNIIIYDETNFADDPGSVKVVTNGALNTLIGQLTLRKVALL</sequence>
<gene>
    <name evidence="3" type="ORF">NQ318_008110</name>
</gene>
<dbReference type="InterPro" id="IPR009057">
    <property type="entry name" value="Homeodomain-like_sf"/>
</dbReference>
<dbReference type="SUPFAM" id="SSF46689">
    <property type="entry name" value="Homeodomain-like"/>
    <property type="match status" value="1"/>
</dbReference>
<evidence type="ECO:0000259" key="2">
    <source>
        <dbReference type="Pfam" id="PF05225"/>
    </source>
</evidence>
<accession>A0AAV8YPZ4</accession>
<dbReference type="InterPro" id="IPR007889">
    <property type="entry name" value="HTH_Psq"/>
</dbReference>
<comment type="subcellular location">
    <subcellularLocation>
        <location evidence="1">Nucleus</location>
    </subcellularLocation>
</comment>
<evidence type="ECO:0000256" key="1">
    <source>
        <dbReference type="ARBA" id="ARBA00004123"/>
    </source>
</evidence>
<dbReference type="GO" id="GO:0005634">
    <property type="term" value="C:nucleus"/>
    <property type="evidence" value="ECO:0007669"/>
    <property type="project" value="UniProtKB-SubCell"/>
</dbReference>
<evidence type="ECO:0000313" key="3">
    <source>
        <dbReference type="EMBL" id="KAJ8952793.1"/>
    </source>
</evidence>
<keyword evidence="4" id="KW-1185">Reference proteome</keyword>
<evidence type="ECO:0000313" key="4">
    <source>
        <dbReference type="Proteomes" id="UP001162162"/>
    </source>
</evidence>
<dbReference type="GO" id="GO:0003677">
    <property type="term" value="F:DNA binding"/>
    <property type="evidence" value="ECO:0007669"/>
    <property type="project" value="InterPro"/>
</dbReference>
<comment type="caution">
    <text evidence="3">The sequence shown here is derived from an EMBL/GenBank/DDBJ whole genome shotgun (WGS) entry which is preliminary data.</text>
</comment>
<organism evidence="3 4">
    <name type="scientific">Aromia moschata</name>
    <dbReference type="NCBI Taxonomy" id="1265417"/>
    <lineage>
        <taxon>Eukaryota</taxon>
        <taxon>Metazoa</taxon>
        <taxon>Ecdysozoa</taxon>
        <taxon>Arthropoda</taxon>
        <taxon>Hexapoda</taxon>
        <taxon>Insecta</taxon>
        <taxon>Pterygota</taxon>
        <taxon>Neoptera</taxon>
        <taxon>Endopterygota</taxon>
        <taxon>Coleoptera</taxon>
        <taxon>Polyphaga</taxon>
        <taxon>Cucujiformia</taxon>
        <taxon>Chrysomeloidea</taxon>
        <taxon>Cerambycidae</taxon>
        <taxon>Cerambycinae</taxon>
        <taxon>Callichromatini</taxon>
        <taxon>Aromia</taxon>
    </lineage>
</organism>
<dbReference type="Pfam" id="PF05225">
    <property type="entry name" value="HTH_psq"/>
    <property type="match status" value="1"/>
</dbReference>
<name>A0AAV8YPZ4_9CUCU</name>
<protein>
    <recommendedName>
        <fullName evidence="2">HTH psq-type domain-containing protein</fullName>
    </recommendedName>
</protein>
<reference evidence="3" key="1">
    <citation type="journal article" date="2023" name="Insect Mol. Biol.">
        <title>Genome sequencing provides insights into the evolution of gene families encoding plant cell wall-degrading enzymes in longhorned beetles.</title>
        <authorList>
            <person name="Shin N.R."/>
            <person name="Okamura Y."/>
            <person name="Kirsch R."/>
            <person name="Pauchet Y."/>
        </authorList>
    </citation>
    <scope>NUCLEOTIDE SEQUENCE</scope>
    <source>
        <strain evidence="3">AMC_N1</strain>
    </source>
</reference>
<dbReference type="AlphaFoldDB" id="A0AAV8YPZ4"/>
<feature type="domain" description="HTH psq-type" evidence="2">
    <location>
        <begin position="1"/>
        <end position="27"/>
    </location>
</feature>